<protein>
    <submittedName>
        <fullName evidence="3">Uncharacterized protein</fullName>
    </submittedName>
</protein>
<name>R7QCD7_CHOCR</name>
<evidence type="ECO:0000256" key="1">
    <source>
        <dbReference type="SAM" id="Coils"/>
    </source>
</evidence>
<evidence type="ECO:0000313" key="4">
    <source>
        <dbReference type="Proteomes" id="UP000012073"/>
    </source>
</evidence>
<dbReference type="GeneID" id="17323275"/>
<sequence>MSEASAGTNREGMGSLTWKSVRDRFKKLIADRRRKNKNNLNASGIIEVRGEKEVLLDDLLLEIDEHEESKRIEKEDRNAKERRLMEAGRLIRAQALQRHTNSGSSRGLDSAGEGAVDDEEISANAERRKNTSKRRRVLCDSDGEEKVLMIQDMEARREAEKKRLDLESRRLELEQKREQRQQEASERLAKAEERKILIEERKIGVEERKAEIDIEKRKEAIKERSSLVSVLTALCRKLND</sequence>
<gene>
    <name evidence="3" type="ORF">CHC_T00004257001</name>
</gene>
<dbReference type="EMBL" id="HG001743">
    <property type="protein sequence ID" value="CDF35739.1"/>
    <property type="molecule type" value="Genomic_DNA"/>
</dbReference>
<organism evidence="3 4">
    <name type="scientific">Chondrus crispus</name>
    <name type="common">Carrageen Irish moss</name>
    <name type="synonym">Polymorpha crispa</name>
    <dbReference type="NCBI Taxonomy" id="2769"/>
    <lineage>
        <taxon>Eukaryota</taxon>
        <taxon>Rhodophyta</taxon>
        <taxon>Florideophyceae</taxon>
        <taxon>Rhodymeniophycidae</taxon>
        <taxon>Gigartinales</taxon>
        <taxon>Gigartinaceae</taxon>
        <taxon>Chondrus</taxon>
    </lineage>
</organism>
<reference evidence="4" key="1">
    <citation type="journal article" date="2013" name="Proc. Natl. Acad. Sci. U.S.A.">
        <title>Genome structure and metabolic features in the red seaweed Chondrus crispus shed light on evolution of the Archaeplastida.</title>
        <authorList>
            <person name="Collen J."/>
            <person name="Porcel B."/>
            <person name="Carre W."/>
            <person name="Ball S.G."/>
            <person name="Chaparro C."/>
            <person name="Tonon T."/>
            <person name="Barbeyron T."/>
            <person name="Michel G."/>
            <person name="Noel B."/>
            <person name="Valentin K."/>
            <person name="Elias M."/>
            <person name="Artiguenave F."/>
            <person name="Arun A."/>
            <person name="Aury J.M."/>
            <person name="Barbosa-Neto J.F."/>
            <person name="Bothwell J.H."/>
            <person name="Bouget F.Y."/>
            <person name="Brillet L."/>
            <person name="Cabello-Hurtado F."/>
            <person name="Capella-Gutierrez S."/>
            <person name="Charrier B."/>
            <person name="Cladiere L."/>
            <person name="Cock J.M."/>
            <person name="Coelho S.M."/>
            <person name="Colleoni C."/>
            <person name="Czjzek M."/>
            <person name="Da Silva C."/>
            <person name="Delage L."/>
            <person name="Denoeud F."/>
            <person name="Deschamps P."/>
            <person name="Dittami S.M."/>
            <person name="Gabaldon T."/>
            <person name="Gachon C.M."/>
            <person name="Groisillier A."/>
            <person name="Herve C."/>
            <person name="Jabbari K."/>
            <person name="Katinka M."/>
            <person name="Kloareg B."/>
            <person name="Kowalczyk N."/>
            <person name="Labadie K."/>
            <person name="Leblanc C."/>
            <person name="Lopez P.J."/>
            <person name="McLachlan D.H."/>
            <person name="Meslet-Cladiere L."/>
            <person name="Moustafa A."/>
            <person name="Nehr Z."/>
            <person name="Nyvall Collen P."/>
            <person name="Panaud O."/>
            <person name="Partensky F."/>
            <person name="Poulain J."/>
            <person name="Rensing S.A."/>
            <person name="Rousvoal S."/>
            <person name="Samson G."/>
            <person name="Symeonidi A."/>
            <person name="Weissenbach J."/>
            <person name="Zambounis A."/>
            <person name="Wincker P."/>
            <person name="Boyen C."/>
        </authorList>
    </citation>
    <scope>NUCLEOTIDE SEQUENCE [LARGE SCALE GENOMIC DNA]</scope>
    <source>
        <strain evidence="4">cv. Stackhouse</strain>
    </source>
</reference>
<evidence type="ECO:0000313" key="3">
    <source>
        <dbReference type="EMBL" id="CDF35739.1"/>
    </source>
</evidence>
<feature type="region of interest" description="Disordered" evidence="2">
    <location>
        <begin position="167"/>
        <end position="191"/>
    </location>
</feature>
<dbReference type="KEGG" id="ccp:CHC_T00004257001"/>
<dbReference type="Gramene" id="CDF35739">
    <property type="protein sequence ID" value="CDF35739"/>
    <property type="gene ID" value="CHC_T00004257001"/>
</dbReference>
<feature type="coiled-coil region" evidence="1">
    <location>
        <begin position="56"/>
        <end position="83"/>
    </location>
</feature>
<keyword evidence="1" id="KW-0175">Coiled coil</keyword>
<dbReference type="RefSeq" id="XP_005715558.1">
    <property type="nucleotide sequence ID" value="XM_005715501.1"/>
</dbReference>
<evidence type="ECO:0000256" key="2">
    <source>
        <dbReference type="SAM" id="MobiDB-lite"/>
    </source>
</evidence>
<feature type="compositionally biased region" description="Polar residues" evidence="2">
    <location>
        <begin position="97"/>
        <end position="107"/>
    </location>
</feature>
<keyword evidence="4" id="KW-1185">Reference proteome</keyword>
<proteinExistence type="predicted"/>
<accession>R7QCD7</accession>
<dbReference type="Proteomes" id="UP000012073">
    <property type="component" value="Unassembled WGS sequence"/>
</dbReference>
<feature type="region of interest" description="Disordered" evidence="2">
    <location>
        <begin position="92"/>
        <end position="138"/>
    </location>
</feature>
<dbReference type="AlphaFoldDB" id="R7QCD7"/>
<dbReference type="OrthoDB" id="13079at2759"/>